<gene>
    <name evidence="1" type="ORF">pdam_00014918</name>
</gene>
<dbReference type="AlphaFoldDB" id="A0A3M6US63"/>
<organism evidence="1 2">
    <name type="scientific">Pocillopora damicornis</name>
    <name type="common">Cauliflower coral</name>
    <name type="synonym">Millepora damicornis</name>
    <dbReference type="NCBI Taxonomy" id="46731"/>
    <lineage>
        <taxon>Eukaryota</taxon>
        <taxon>Metazoa</taxon>
        <taxon>Cnidaria</taxon>
        <taxon>Anthozoa</taxon>
        <taxon>Hexacorallia</taxon>
        <taxon>Scleractinia</taxon>
        <taxon>Astrocoeniina</taxon>
        <taxon>Pocilloporidae</taxon>
        <taxon>Pocillopora</taxon>
    </lineage>
</organism>
<comment type="caution">
    <text evidence="1">The sequence shown here is derived from an EMBL/GenBank/DDBJ whole genome shotgun (WGS) entry which is preliminary data.</text>
</comment>
<proteinExistence type="predicted"/>
<keyword evidence="2" id="KW-1185">Reference proteome</keyword>
<protein>
    <submittedName>
        <fullName evidence="1">Uncharacterized protein</fullName>
    </submittedName>
</protein>
<name>A0A3M6US63_POCDA</name>
<evidence type="ECO:0000313" key="1">
    <source>
        <dbReference type="EMBL" id="RMX56485.1"/>
    </source>
</evidence>
<dbReference type="Proteomes" id="UP000275408">
    <property type="component" value="Unassembled WGS sequence"/>
</dbReference>
<reference evidence="1 2" key="1">
    <citation type="journal article" date="2018" name="Sci. Rep.">
        <title>Comparative analysis of the Pocillopora damicornis genome highlights role of immune system in coral evolution.</title>
        <authorList>
            <person name="Cunning R."/>
            <person name="Bay R.A."/>
            <person name="Gillette P."/>
            <person name="Baker A.C."/>
            <person name="Traylor-Knowles N."/>
        </authorList>
    </citation>
    <scope>NUCLEOTIDE SEQUENCE [LARGE SCALE GENOMIC DNA]</scope>
    <source>
        <strain evidence="1">RSMAS</strain>
        <tissue evidence="1">Whole animal</tissue>
    </source>
</reference>
<sequence length="62" mass="7098">MAIASAALLIAKIVEVPLIKDKETDSNCEESEYISSYHNFHKNLNKYLNKNFNFISTSKMDD</sequence>
<evidence type="ECO:0000313" key="2">
    <source>
        <dbReference type="Proteomes" id="UP000275408"/>
    </source>
</evidence>
<dbReference type="EMBL" id="RCHS01000839">
    <property type="protein sequence ID" value="RMX56485.1"/>
    <property type="molecule type" value="Genomic_DNA"/>
</dbReference>
<accession>A0A3M6US63</accession>